<evidence type="ECO:0000313" key="2">
    <source>
        <dbReference type="Proteomes" id="UP000634136"/>
    </source>
</evidence>
<gene>
    <name evidence="1" type="ORF">G2W53_007264</name>
</gene>
<reference evidence="1" key="1">
    <citation type="submission" date="2020-09" db="EMBL/GenBank/DDBJ databases">
        <title>Genome-Enabled Discovery of Anthraquinone Biosynthesis in Senna tora.</title>
        <authorList>
            <person name="Kang S.-H."/>
            <person name="Pandey R.P."/>
            <person name="Lee C.-M."/>
            <person name="Sim J.-S."/>
            <person name="Jeong J.-T."/>
            <person name="Choi B.-S."/>
            <person name="Jung M."/>
            <person name="Ginzburg D."/>
            <person name="Zhao K."/>
            <person name="Won S.Y."/>
            <person name="Oh T.-J."/>
            <person name="Yu Y."/>
            <person name="Kim N.-H."/>
            <person name="Lee O.R."/>
            <person name="Lee T.-H."/>
            <person name="Bashyal P."/>
            <person name="Kim T.-S."/>
            <person name="Lee W.-H."/>
            <person name="Kawkins C."/>
            <person name="Kim C.-K."/>
            <person name="Kim J.S."/>
            <person name="Ahn B.O."/>
            <person name="Rhee S.Y."/>
            <person name="Sohng J.K."/>
        </authorList>
    </citation>
    <scope>NUCLEOTIDE SEQUENCE</scope>
    <source>
        <tissue evidence="1">Leaf</tissue>
    </source>
</reference>
<organism evidence="1 2">
    <name type="scientific">Senna tora</name>
    <dbReference type="NCBI Taxonomy" id="362788"/>
    <lineage>
        <taxon>Eukaryota</taxon>
        <taxon>Viridiplantae</taxon>
        <taxon>Streptophyta</taxon>
        <taxon>Embryophyta</taxon>
        <taxon>Tracheophyta</taxon>
        <taxon>Spermatophyta</taxon>
        <taxon>Magnoliopsida</taxon>
        <taxon>eudicotyledons</taxon>
        <taxon>Gunneridae</taxon>
        <taxon>Pentapetalae</taxon>
        <taxon>rosids</taxon>
        <taxon>fabids</taxon>
        <taxon>Fabales</taxon>
        <taxon>Fabaceae</taxon>
        <taxon>Caesalpinioideae</taxon>
        <taxon>Cassia clade</taxon>
        <taxon>Senna</taxon>
    </lineage>
</organism>
<comment type="caution">
    <text evidence="1">The sequence shown here is derived from an EMBL/GenBank/DDBJ whole genome shotgun (WGS) entry which is preliminary data.</text>
</comment>
<protein>
    <submittedName>
        <fullName evidence="1">Uncharacterized protein</fullName>
    </submittedName>
</protein>
<keyword evidence="2" id="KW-1185">Reference proteome</keyword>
<sequence>MCVVAPVSIIQWLKERFDVFRDKVLPAKKLTMLVRSPLFEASPSGPVVVSEPTCSFAIAATGFFSAFFSLSSLNHSGYPWILKQVSLHLKLWVIARSESFLQDIPEGLSSVAVNECVRKIFGDGIHDPGFDHGIHAFPFSVLTRVFRSLNAPIDKTDLLLCF</sequence>
<accession>A0A834X6M7</accession>
<evidence type="ECO:0000313" key="1">
    <source>
        <dbReference type="EMBL" id="KAF7838782.1"/>
    </source>
</evidence>
<dbReference type="AlphaFoldDB" id="A0A834X6M7"/>
<name>A0A834X6M7_9FABA</name>
<dbReference type="Proteomes" id="UP000634136">
    <property type="component" value="Unassembled WGS sequence"/>
</dbReference>
<dbReference type="EMBL" id="JAAIUW010000003">
    <property type="protein sequence ID" value="KAF7838782.1"/>
    <property type="molecule type" value="Genomic_DNA"/>
</dbReference>
<proteinExistence type="predicted"/>